<protein>
    <submittedName>
        <fullName evidence="2">Uncharacterized protein</fullName>
    </submittedName>
</protein>
<organism evidence="2 3">
    <name type="scientific">Magnetococcus marinus (strain ATCC BAA-1437 / JCM 17883 / MC-1)</name>
    <dbReference type="NCBI Taxonomy" id="156889"/>
    <lineage>
        <taxon>Bacteria</taxon>
        <taxon>Pseudomonadati</taxon>
        <taxon>Pseudomonadota</taxon>
        <taxon>Magnetococcia</taxon>
        <taxon>Magnetococcales</taxon>
        <taxon>Magnetococcaceae</taxon>
        <taxon>Magnetococcus</taxon>
    </lineage>
</organism>
<reference evidence="2 3" key="2">
    <citation type="journal article" date="2012" name="Int. J. Syst. Evol. Microbiol.">
        <title>Magnetococcus marinus gen. nov., sp. nov., a marine, magnetotactic bacterium that represents a novel lineage (Magnetococcaceae fam. nov.; Magnetococcales ord. nov.) at the base of the Alphaproteobacteria.</title>
        <authorList>
            <person name="Bazylinski D.A."/>
            <person name="Williams T.J."/>
            <person name="Lefevre C.T."/>
            <person name="Berg R.J."/>
            <person name="Zhang C.L."/>
            <person name="Bowser S.S."/>
            <person name="Dean A.J."/>
            <person name="Beveridge T.J."/>
        </authorList>
    </citation>
    <scope>NUCLEOTIDE SEQUENCE [LARGE SCALE GENOMIC DNA]</scope>
    <source>
        <strain evidence="3">ATCC BAA-1437 / JCM 17883 / MC-1</strain>
    </source>
</reference>
<gene>
    <name evidence="2" type="ordered locus">Mmc1_2364</name>
</gene>
<keyword evidence="1" id="KW-0472">Membrane</keyword>
<dbReference type="STRING" id="156889.Mmc1_2364"/>
<reference evidence="3" key="1">
    <citation type="journal article" date="2009" name="Appl. Environ. Microbiol.">
        <title>Complete genome sequence of the chemolithoautotrophic marine magnetotactic coccus strain MC-1.</title>
        <authorList>
            <person name="Schubbe S."/>
            <person name="Williams T.J."/>
            <person name="Xie G."/>
            <person name="Kiss H.E."/>
            <person name="Brettin T.S."/>
            <person name="Martinez D."/>
            <person name="Ross C.A."/>
            <person name="Schuler D."/>
            <person name="Cox B.L."/>
            <person name="Nealson K.H."/>
            <person name="Bazylinski D.A."/>
        </authorList>
    </citation>
    <scope>NUCLEOTIDE SEQUENCE [LARGE SCALE GENOMIC DNA]</scope>
    <source>
        <strain evidence="3">ATCC BAA-1437 / JCM 17883 / MC-1</strain>
    </source>
</reference>
<dbReference type="AlphaFoldDB" id="A0LA71"/>
<evidence type="ECO:0000313" key="3">
    <source>
        <dbReference type="Proteomes" id="UP000002586"/>
    </source>
</evidence>
<evidence type="ECO:0000313" key="2">
    <source>
        <dbReference type="EMBL" id="ABK44864.1"/>
    </source>
</evidence>
<dbReference type="HOGENOM" id="CLU_2554231_0_0_5"/>
<name>A0LA71_MAGMM</name>
<proteinExistence type="predicted"/>
<feature type="transmembrane region" description="Helical" evidence="1">
    <location>
        <begin position="46"/>
        <end position="67"/>
    </location>
</feature>
<dbReference type="EMBL" id="CP000471">
    <property type="protein sequence ID" value="ABK44864.1"/>
    <property type="molecule type" value="Genomic_DNA"/>
</dbReference>
<accession>A0LA71</accession>
<keyword evidence="1" id="KW-1133">Transmembrane helix</keyword>
<dbReference type="KEGG" id="mgm:Mmc1_2364"/>
<keyword evidence="3" id="KW-1185">Reference proteome</keyword>
<evidence type="ECO:0000256" key="1">
    <source>
        <dbReference type="SAM" id="Phobius"/>
    </source>
</evidence>
<sequence length="82" mass="9603">MWITARNDPYHEPPCNLRHTSTQLTLFADETTINGEAMMFEFMSSFFLIATISVLMIVLLDGSLLLLHMVKRYWEQHQRGRS</sequence>
<dbReference type="Proteomes" id="UP000002586">
    <property type="component" value="Chromosome"/>
</dbReference>
<keyword evidence="1" id="KW-0812">Transmembrane</keyword>